<sequence length="349" mass="39688">MRIAQLVSNYHPTNPLASKAIYSHVGSLSEGLQHLGHEVHLFGATDSVTNTILHSIGPALSQVELPDDIRKYYMFEHASRCYEFARNNVDIIHSHFTIISSFFNNLIDVPTVVSVHSPIEDRVRSILELHKNNRYISFSLAQRKQMPNLNWYANIYHGVDTNIFAFEPEPEKYLVFLGRITQDKGTTFAIEAAKATGIPLLIAGASYPEEGYWQKYVEPHIDGKSIRYVGEMPFYKKIQLLQKAKALLFPSNVSEVFGYSMIEAMSCGTPVIGFDNGSVLEIVRHGETGFVVNDVDGMIDAIRHINDIDRTKVRKRAEMYFSLDKMVAGYEKIYRRILSDREFQDSKSK</sequence>
<dbReference type="AlphaFoldDB" id="A0A1F8GHC1"/>
<accession>A0A1F8GHC1</accession>
<dbReference type="CDD" id="cd03802">
    <property type="entry name" value="GT4_AviGT4-like"/>
    <property type="match status" value="1"/>
</dbReference>
<organism evidence="3 4">
    <name type="scientific">Candidatus Yanofskybacteria bacterium RIFCSPLOWO2_01_FULL_43_22</name>
    <dbReference type="NCBI Taxonomy" id="1802695"/>
    <lineage>
        <taxon>Bacteria</taxon>
        <taxon>Candidatus Yanofskyibacteriota</taxon>
    </lineage>
</organism>
<evidence type="ECO:0000313" key="4">
    <source>
        <dbReference type="Proteomes" id="UP000178911"/>
    </source>
</evidence>
<dbReference type="InterPro" id="IPR050194">
    <property type="entry name" value="Glycosyltransferase_grp1"/>
</dbReference>
<dbReference type="PANTHER" id="PTHR45947:SF3">
    <property type="entry name" value="SULFOQUINOVOSYL TRANSFERASE SQD2"/>
    <property type="match status" value="1"/>
</dbReference>
<dbReference type="PANTHER" id="PTHR45947">
    <property type="entry name" value="SULFOQUINOVOSYL TRANSFERASE SQD2"/>
    <property type="match status" value="1"/>
</dbReference>
<evidence type="ECO:0008006" key="5">
    <source>
        <dbReference type="Google" id="ProtNLM"/>
    </source>
</evidence>
<dbReference type="InterPro" id="IPR028098">
    <property type="entry name" value="Glyco_trans_4-like_N"/>
</dbReference>
<comment type="caution">
    <text evidence="3">The sequence shown here is derived from an EMBL/GenBank/DDBJ whole genome shotgun (WGS) entry which is preliminary data.</text>
</comment>
<evidence type="ECO:0000259" key="2">
    <source>
        <dbReference type="Pfam" id="PF13439"/>
    </source>
</evidence>
<protein>
    <recommendedName>
        <fullName evidence="5">Glycosyl transferase</fullName>
    </recommendedName>
</protein>
<feature type="domain" description="Glycosyltransferase subfamily 4-like N-terminal" evidence="2">
    <location>
        <begin position="24"/>
        <end position="161"/>
    </location>
</feature>
<dbReference type="Pfam" id="PF00534">
    <property type="entry name" value="Glycos_transf_1"/>
    <property type="match status" value="1"/>
</dbReference>
<dbReference type="SUPFAM" id="SSF53756">
    <property type="entry name" value="UDP-Glycosyltransferase/glycogen phosphorylase"/>
    <property type="match status" value="1"/>
</dbReference>
<dbReference type="GO" id="GO:0016757">
    <property type="term" value="F:glycosyltransferase activity"/>
    <property type="evidence" value="ECO:0007669"/>
    <property type="project" value="InterPro"/>
</dbReference>
<dbReference type="InterPro" id="IPR001296">
    <property type="entry name" value="Glyco_trans_1"/>
</dbReference>
<name>A0A1F8GHC1_9BACT</name>
<dbReference type="Gene3D" id="3.40.50.2000">
    <property type="entry name" value="Glycogen Phosphorylase B"/>
    <property type="match status" value="2"/>
</dbReference>
<dbReference type="Proteomes" id="UP000178911">
    <property type="component" value="Unassembled WGS sequence"/>
</dbReference>
<dbReference type="STRING" id="1802695.A3A13_04690"/>
<feature type="domain" description="Glycosyl transferase family 1" evidence="1">
    <location>
        <begin position="167"/>
        <end position="305"/>
    </location>
</feature>
<evidence type="ECO:0000259" key="1">
    <source>
        <dbReference type="Pfam" id="PF00534"/>
    </source>
</evidence>
<evidence type="ECO:0000313" key="3">
    <source>
        <dbReference type="EMBL" id="OGN24805.1"/>
    </source>
</evidence>
<gene>
    <name evidence="3" type="ORF">A3A13_04690</name>
</gene>
<reference evidence="3 4" key="1">
    <citation type="journal article" date="2016" name="Nat. Commun.">
        <title>Thousands of microbial genomes shed light on interconnected biogeochemical processes in an aquifer system.</title>
        <authorList>
            <person name="Anantharaman K."/>
            <person name="Brown C.T."/>
            <person name="Hug L.A."/>
            <person name="Sharon I."/>
            <person name="Castelle C.J."/>
            <person name="Probst A.J."/>
            <person name="Thomas B.C."/>
            <person name="Singh A."/>
            <person name="Wilkins M.J."/>
            <person name="Karaoz U."/>
            <person name="Brodie E.L."/>
            <person name="Williams K.H."/>
            <person name="Hubbard S.S."/>
            <person name="Banfield J.F."/>
        </authorList>
    </citation>
    <scope>NUCLEOTIDE SEQUENCE [LARGE SCALE GENOMIC DNA]</scope>
</reference>
<dbReference type="Pfam" id="PF13439">
    <property type="entry name" value="Glyco_transf_4"/>
    <property type="match status" value="1"/>
</dbReference>
<proteinExistence type="predicted"/>
<dbReference type="EMBL" id="MGKJ01000009">
    <property type="protein sequence ID" value="OGN24805.1"/>
    <property type="molecule type" value="Genomic_DNA"/>
</dbReference>